<dbReference type="RefSeq" id="XP_029218087.1">
    <property type="nucleotide sequence ID" value="XM_029365603.1"/>
</dbReference>
<dbReference type="EMBL" id="NWUJ01000007">
    <property type="protein sequence ID" value="PFH34078.1"/>
    <property type="molecule type" value="Genomic_DNA"/>
</dbReference>
<evidence type="ECO:0000313" key="2">
    <source>
        <dbReference type="Proteomes" id="UP000224006"/>
    </source>
</evidence>
<evidence type="ECO:0000313" key="1">
    <source>
        <dbReference type="EMBL" id="PFH34078.1"/>
    </source>
</evidence>
<dbReference type="KEGG" id="bbes:BESB_072300"/>
<dbReference type="AlphaFoldDB" id="A0A2A9M6H8"/>
<organism evidence="1 2">
    <name type="scientific">Besnoitia besnoiti</name>
    <name type="common">Apicomplexan protozoan</name>
    <dbReference type="NCBI Taxonomy" id="94643"/>
    <lineage>
        <taxon>Eukaryota</taxon>
        <taxon>Sar</taxon>
        <taxon>Alveolata</taxon>
        <taxon>Apicomplexa</taxon>
        <taxon>Conoidasida</taxon>
        <taxon>Coccidia</taxon>
        <taxon>Eucoccidiorida</taxon>
        <taxon>Eimeriorina</taxon>
        <taxon>Sarcocystidae</taxon>
        <taxon>Besnoitia</taxon>
    </lineage>
</organism>
<accession>A0A2A9M6H8</accession>
<dbReference type="VEuPathDB" id="ToxoDB:BESB_072300"/>
<protein>
    <submittedName>
        <fullName evidence="1">Uncharacterized protein</fullName>
    </submittedName>
</protein>
<dbReference type="Proteomes" id="UP000224006">
    <property type="component" value="Unassembled WGS sequence"/>
</dbReference>
<keyword evidence="2" id="KW-1185">Reference proteome</keyword>
<comment type="caution">
    <text evidence="1">The sequence shown here is derived from an EMBL/GenBank/DDBJ whole genome shotgun (WGS) entry which is preliminary data.</text>
</comment>
<reference evidence="1 2" key="1">
    <citation type="submission" date="2017-09" db="EMBL/GenBank/DDBJ databases">
        <title>Genome sequencing of Besnoitia besnoiti strain Bb-Ger1.</title>
        <authorList>
            <person name="Schares G."/>
            <person name="Venepally P."/>
            <person name="Lorenzi H.A."/>
        </authorList>
    </citation>
    <scope>NUCLEOTIDE SEQUENCE [LARGE SCALE GENOMIC DNA]</scope>
    <source>
        <strain evidence="1 2">Bb-Ger1</strain>
    </source>
</reference>
<sequence length="238" mass="25842">MFLASHPTALTASAVGKTPFPVLTAYKAKSFGLISAPNMHWSASIAFQFAGEAPEAANEAASPEGAEEVNPDVIEHSGEELKDPLGFEALISMLGKDMDLDMDHGGLSKITQVLQELTTHLDESHKQQSEGGKAHPVLKKVLSQRTHDRMVTALQKMYSDVPRQEINDQLHAVMALLNNLKVDPGMSAESLLEKTAMHLGIELTPDVFEDMKKHMGWAARLLGGMSPHVLGDDKAEEL</sequence>
<proteinExistence type="predicted"/>
<name>A0A2A9M6H8_BESBE</name>
<gene>
    <name evidence="1" type="ORF">BESB_072300</name>
</gene>
<dbReference type="OrthoDB" id="331848at2759"/>
<dbReference type="GeneID" id="40312156"/>